<feature type="transmembrane region" description="Helical" evidence="5">
    <location>
        <begin position="255"/>
        <end position="276"/>
    </location>
</feature>
<dbReference type="EMBL" id="CP025096">
    <property type="protein sequence ID" value="AUD06677.1"/>
    <property type="molecule type" value="Genomic_DNA"/>
</dbReference>
<dbReference type="GO" id="GO:0055085">
    <property type="term" value="P:transmembrane transport"/>
    <property type="evidence" value="ECO:0007669"/>
    <property type="project" value="InterPro"/>
</dbReference>
<accession>A0A2K8Z9Z0</accession>
<feature type="transmembrane region" description="Helical" evidence="5">
    <location>
        <begin position="114"/>
        <end position="132"/>
    </location>
</feature>
<dbReference type="RefSeq" id="WP_100993213.1">
    <property type="nucleotide sequence ID" value="NZ_CP025096.1"/>
</dbReference>
<feature type="transmembrane region" description="Helical" evidence="5">
    <location>
        <begin position="326"/>
        <end position="346"/>
    </location>
</feature>
<dbReference type="Gene3D" id="1.20.1420.30">
    <property type="entry name" value="NCX, central ion-binding region"/>
    <property type="match status" value="1"/>
</dbReference>
<evidence type="ECO:0000256" key="2">
    <source>
        <dbReference type="ARBA" id="ARBA00022692"/>
    </source>
</evidence>
<evidence type="ECO:0000256" key="5">
    <source>
        <dbReference type="SAM" id="Phobius"/>
    </source>
</evidence>
<name>A0A2K8Z9Z0_9BACT</name>
<proteinExistence type="predicted"/>
<dbReference type="OrthoDB" id="153124at2"/>
<feature type="transmembrane region" description="Helical" evidence="5">
    <location>
        <begin position="45"/>
        <end position="68"/>
    </location>
</feature>
<evidence type="ECO:0000313" key="7">
    <source>
        <dbReference type="EMBL" id="AUD06677.1"/>
    </source>
</evidence>
<keyword evidence="2 5" id="KW-0812">Transmembrane</keyword>
<feature type="transmembrane region" description="Helical" evidence="5">
    <location>
        <begin position="74"/>
        <end position="93"/>
    </location>
</feature>
<organism evidence="7 8">
    <name type="scientific">Spirosoma pollinicola</name>
    <dbReference type="NCBI Taxonomy" id="2057025"/>
    <lineage>
        <taxon>Bacteria</taxon>
        <taxon>Pseudomonadati</taxon>
        <taxon>Bacteroidota</taxon>
        <taxon>Cytophagia</taxon>
        <taxon>Cytophagales</taxon>
        <taxon>Cytophagaceae</taxon>
        <taxon>Spirosoma</taxon>
    </lineage>
</organism>
<evidence type="ECO:0000259" key="6">
    <source>
        <dbReference type="Pfam" id="PF01699"/>
    </source>
</evidence>
<dbReference type="KEGG" id="spir:CWM47_35430"/>
<feature type="transmembrane region" description="Helical" evidence="5">
    <location>
        <begin position="296"/>
        <end position="314"/>
    </location>
</feature>
<keyword evidence="4 5" id="KW-0472">Membrane</keyword>
<evidence type="ECO:0000256" key="4">
    <source>
        <dbReference type="ARBA" id="ARBA00023136"/>
    </source>
</evidence>
<comment type="subcellular location">
    <subcellularLocation>
        <location evidence="1">Membrane</location>
        <topology evidence="1">Multi-pass membrane protein</topology>
    </subcellularLocation>
</comment>
<dbReference type="InterPro" id="IPR004837">
    <property type="entry name" value="NaCa_Exmemb"/>
</dbReference>
<keyword evidence="8" id="KW-1185">Reference proteome</keyword>
<feature type="transmembrane region" description="Helical" evidence="5">
    <location>
        <begin position="6"/>
        <end position="24"/>
    </location>
</feature>
<evidence type="ECO:0000256" key="3">
    <source>
        <dbReference type="ARBA" id="ARBA00022989"/>
    </source>
</evidence>
<sequence>MLDSLSSLTLSIIFVVAAAIVWFAGIRLSDTTDTLSRRFNLGQALGGIIVLAVVTNLPEIAITISAAMSNQLELAIGNILGGVALQTVVLVILDAIGVGKEHTLTSRQTSLTPVLEGLLVMAMLTIVIMGHQLPPQLILARVTPAGCLLLLVWISGVYLIGKARTGLPWQLKGTQPAKPNQQSLSAGASLPTTARSLVIFTLASLATLAGGFALEESGQAIAGRIGMSGVVFGATVLAAATSLPEVATGLASVKLKAYSLAVSDIFGGNAFLPVLFPLAVLISGKAVLPTAHKADIYLTGLAMLLTVVYLMGFVFRPTYQLARMGLDSIVVLVVYAAGMIGLFFIAN</sequence>
<gene>
    <name evidence="7" type="ORF">CWM47_35430</name>
</gene>
<evidence type="ECO:0000313" key="8">
    <source>
        <dbReference type="Proteomes" id="UP000232883"/>
    </source>
</evidence>
<dbReference type="AlphaFoldDB" id="A0A2K8Z9Z0"/>
<dbReference type="InterPro" id="IPR044880">
    <property type="entry name" value="NCX_ion-bd_dom_sf"/>
</dbReference>
<evidence type="ECO:0000256" key="1">
    <source>
        <dbReference type="ARBA" id="ARBA00004141"/>
    </source>
</evidence>
<feature type="transmembrane region" description="Helical" evidence="5">
    <location>
        <begin position="138"/>
        <end position="160"/>
    </location>
</feature>
<protein>
    <submittedName>
        <fullName evidence="7">Sodium:proton exchanger</fullName>
    </submittedName>
</protein>
<dbReference type="GO" id="GO:0016020">
    <property type="term" value="C:membrane"/>
    <property type="evidence" value="ECO:0007669"/>
    <property type="project" value="UniProtKB-SubCell"/>
</dbReference>
<reference evidence="7 8" key="1">
    <citation type="submission" date="2017-11" db="EMBL/GenBank/DDBJ databases">
        <title>Taxonomic description and genome sequences of Spirosoma HA7 sp. nov., isolated from pollen microhabitat of Corylus avellana.</title>
        <authorList>
            <person name="Ambika Manirajan B."/>
            <person name="Suarez C."/>
            <person name="Ratering S."/>
            <person name="Geissler-Plaum R."/>
            <person name="Cardinale M."/>
            <person name="Sylvia S."/>
        </authorList>
    </citation>
    <scope>NUCLEOTIDE SEQUENCE [LARGE SCALE GENOMIC DNA]</scope>
    <source>
        <strain evidence="7 8">HA7</strain>
    </source>
</reference>
<feature type="domain" description="Sodium/calcium exchanger membrane region" evidence="6">
    <location>
        <begin position="12"/>
        <end position="152"/>
    </location>
</feature>
<keyword evidence="3 5" id="KW-1133">Transmembrane helix</keyword>
<feature type="transmembrane region" description="Helical" evidence="5">
    <location>
        <begin position="220"/>
        <end position="243"/>
    </location>
</feature>
<feature type="transmembrane region" description="Helical" evidence="5">
    <location>
        <begin position="197"/>
        <end position="214"/>
    </location>
</feature>
<dbReference type="Proteomes" id="UP000232883">
    <property type="component" value="Chromosome"/>
</dbReference>
<dbReference type="Pfam" id="PF01699">
    <property type="entry name" value="Na_Ca_ex"/>
    <property type="match status" value="2"/>
</dbReference>
<feature type="domain" description="Sodium/calcium exchanger membrane region" evidence="6">
    <location>
        <begin position="196"/>
        <end position="340"/>
    </location>
</feature>